<accession>A0ABY8JBU1</accession>
<dbReference type="RefSeq" id="WP_310884963.1">
    <property type="nucleotide sequence ID" value="NZ_CP121646.1"/>
</dbReference>
<feature type="domain" description="DUF5801" evidence="1">
    <location>
        <begin position="1275"/>
        <end position="1409"/>
    </location>
</feature>
<feature type="domain" description="DUF5801" evidence="1">
    <location>
        <begin position="1451"/>
        <end position="1585"/>
    </location>
</feature>
<dbReference type="PROSITE" id="PS00330">
    <property type="entry name" value="HEMOLYSIN_CALCIUM"/>
    <property type="match status" value="2"/>
</dbReference>
<protein>
    <submittedName>
        <fullName evidence="2">DUF5801 repeats-in-toxin domain-containing protein</fullName>
    </submittedName>
</protein>
<dbReference type="PRINTS" id="PR00313">
    <property type="entry name" value="CABNDNGRPT"/>
</dbReference>
<dbReference type="InterPro" id="IPR043824">
    <property type="entry name" value="DUF5801"/>
</dbReference>
<dbReference type="Pfam" id="PF00353">
    <property type="entry name" value="HemolysinCabind"/>
    <property type="match status" value="1"/>
</dbReference>
<dbReference type="EMBL" id="CP121646">
    <property type="protein sequence ID" value="WFU61443.1"/>
    <property type="molecule type" value="Genomic_DNA"/>
</dbReference>
<dbReference type="InterPro" id="IPR018511">
    <property type="entry name" value="Hemolysin-typ_Ca-bd_CS"/>
</dbReference>
<dbReference type="SUPFAM" id="SSF51120">
    <property type="entry name" value="beta-Roll"/>
    <property type="match status" value="1"/>
</dbReference>
<dbReference type="Proteomes" id="UP001221546">
    <property type="component" value="Chromosome"/>
</dbReference>
<feature type="domain" description="DUF5801" evidence="1">
    <location>
        <begin position="1099"/>
        <end position="1233"/>
    </location>
</feature>
<dbReference type="InterPro" id="IPR011049">
    <property type="entry name" value="Serralysin-like_metalloprot_C"/>
</dbReference>
<keyword evidence="3" id="KW-1185">Reference proteome</keyword>
<dbReference type="Pfam" id="PF19116">
    <property type="entry name" value="DUF5801"/>
    <property type="match status" value="13"/>
</dbReference>
<name>A0ABY8JBU1_9BRAD</name>
<gene>
    <name evidence="2" type="ORF">QA636_28605</name>
</gene>
<feature type="domain" description="DUF5801" evidence="1">
    <location>
        <begin position="202"/>
        <end position="350"/>
    </location>
</feature>
<evidence type="ECO:0000313" key="2">
    <source>
        <dbReference type="EMBL" id="WFU61443.1"/>
    </source>
</evidence>
<feature type="domain" description="DUF5801" evidence="1">
    <location>
        <begin position="571"/>
        <end position="705"/>
    </location>
</feature>
<sequence>MQGSFQVAQATGTGNSTNSAPVRIYKLTKPLTDQAVVINLGYDQKAKVDFSSIANEKITLVHVGEKLIILFDNQSTVTVEPFFDSRADSQGQSQDGSARNNITIEMAPGRDVSVQEFAGLFPISTDTSVLPAADNGGNSNANAQASGADFRPFAVDPLGPVPTNQLAPQEELPGFNIQLPTGFVPTQTTPAPTISGGLLPELVVDESFLTAATNGVAGSGLGPAGATVASVQVSFNINAPGGQQSLTYALSISAPNVDTGLIDSATGQHVLLTVNAAGVVEGRTATGGDLVFTVAVDAAGHVTLTDLRAVHEATPGDFNEGISLAPGLITLNATVTDNVGQTASASADVGPHLTIHDDGPAIDVVKGSDTGVVLTTHDALTIGVASDADVSTANFGGVFSIGISSYGADGAGSTAVSYTLGVASTGVDSTLDSHGASIFLYNIGGVITGSTALTAGAVDASNTIFTLSVNGSGVVTLTQYQQIDHVNNNDTSAPYDDQFAVLANNLVTLTATATITDADGDKATSSQTIDLGGNVQFADDGPAITVAATGEAGITLTTHDALTIGPQSDVATSTANFGGVFTIASSSYGADGAGSTTALSYTLAVTAQNELSGLKSQGEDITLAKVGNDIIGSTASHGAIFAISVDANGVVTLTQYQQIDHVNNNDTSAPYDDQFAVLGTGLVTLTGSATITDFDGDKATSSQTIDLGGNVQFADDGPAITVAATGEAGITLITHDALTIGPQSDVATSTANFGGVFTIASSSYGADGAGSTTALSYTLSVTAQNELSGLKSQGEDITLAKVGNDIIGSTASHGAIFAISVDANGVVTLTQYQQIDHVNNNDTSAPYDDQFAVLANNLVTLTGSATITDFDGDKATSSQTIDLGGNVQFADDGPAITVAATGEAGITLTTHDALTIGPQSDVATSTANFGGVFTIASSSYGADGAGSTTALSYTLAVTAQNELSGLKSQGEDITLAKVGNDIIGSTASHGAIFAISVDANGVVTLTQYQQIDHVNNNDTSAPYDDQFAVLGTGLVTLTGSATITDFDGDKATSSQTIDLGGNVQFADDGPAITVAATGEAGITLTTHDALTIGPQSDVATSTANFGGVFTIASSSYGADGAGSTTALSYTLAVTAQNELSGLKSQGEDITLAKVGNDIIGSTASHGAIFAISVDANGVVTLTQYQQIDHVNNNDTSAPYDDQFAVLANNLVTLTGSATITDFDGDKATSSQTIDLGGNVQFADDGPAITVAATGEAGITLTTHDALTIGPQSDVATSTANFGGVFTIASSSYGADGAGSTTALSYTLAVTAQNELSGLKSQGEDITLAKVGNDIIGSTASHGAIFAISVDANGVVTLTQYQQIDHVNNNDTSAPYDDQFAVLANNLVTLTGSATITDFDGDKATSSQTIDLGGNVQFADDGPAITVAATGEAGITLITHDALTIGPQSDVATSTANFGGVFTIASSSYGADGAGSTTALSYTLSVTAQNELSGLKSQGEDITLAKVGNDIIGSTASHGAIFAISVDANGVVTLTQYQQIDHVNNNDTSAPYDDQFAVLGNNLVTLTGSATITDFDGDKATSSQTIDLGGNVQFADDGPAITVAATGEAGITLITHDALTIGPQSDVATSTANFGGVFTIASSSYGADGAGSTTALSYTLAVTAQNELSGLKSQGEDITLAKVGNDIIGSTASHGAIFAISVDANGVVTLTQYQQIDHVNNNDTSAPYDDQFAVLGNNLVTLTGSATITDFDGDKATSSQTIDLGGNVQFADDGPAITVAATGEAGITLTTHDALTIGPQSDVATSTANFGGVFTIASSSYGADGAGSTTALSYTLAVTAQNELSGLKSQGEDITLAKVGNDIIGSTASHGAIFAISVDANGVVTLTQYQQIDHVNNNDTSAPYDDQFAVLGTGLVTLTGSATITDFDGDKATSSQTIDLGGNVQFADDGPAITVAATGEAGITLITHDALTIGPQSDVATSTANFGGVFTIASSSYGADGAGSTTALSYTLSVTAQNELSGLKSQGEDITLAKVGNDIIGSTASHGAIFAISVDANGVVTLTQYQQIDHVNNNDTSAPYDDQFAVLGTGLVTLTGSATITDFDGDKATSSQTIDLGGNVQFADDGPAITVAATGEAGITLTTHDALTIGPQSDVATSTANFGGVFTIASSSYGADGAGSTTALSYTLSVTAQNELSGLKSQGEDITLAKVGNDIIGSTASHGAIFAISVDANGVVTLTQYQQIDHVNNNDTSAPYDDQFAVLGTGLVTLTGSATITDFDGDKATSSQTIDLGGNVQFADDGPAITVAATGEAGITLITHDALTIGPQSDVATSTANFGGVFTIASSSYGADGAGSTTALSYTLAVTAQNELSGLKSQGEDITLAKVGNDIIGSTASHGAIFAISVDANGVVTLTQYQQIDHVNNNDTSAPYDDQFAVLGTGLVTLTGSATITDFDGDKATSSQTIDLGGNVQFADDGPAITVDDLSVYRTAGVTIGDYHFDVGADSATFSQSFPPQSLVWTNMSSDYTFTLKAGTTATYDAQFVENGVTKTYFEITINNDGTYSFNLVDPMPSTSVDSGELLSGVTGGSKLPSYTFDPNLFDGAFALTLTATDGGSAATLTISSTELGINGNTIQQGEVLKLDVQQQPGYESSSLESITLGIAATGSIAVNDKLNITIHYTTGLDTVYQETYNGSGSLVIDGFDQNRTVDYFTVQTANNFNFKVDGVSVEYTTTVNPADNDLQFALTGKDGDGDSATASFDVNVLAGTAGNDTITTGSADDHVSGGPGNDTINAGPGNDIIIGGPGDDTLSGGTGADKFVLASTAAANGHDTITDLDASDSIIVDVANLNLTINTATLASFTTVTDANQAASWNGSTNQFLFNTTHNELWYSANGTAAAAVDLAHISTGVPAANAVHVM</sequence>
<feature type="domain" description="DUF5801" evidence="1">
    <location>
        <begin position="923"/>
        <end position="1057"/>
    </location>
</feature>
<feature type="domain" description="DUF5801" evidence="1">
    <location>
        <begin position="747"/>
        <end position="881"/>
    </location>
</feature>
<feature type="domain" description="DUF5801" evidence="1">
    <location>
        <begin position="388"/>
        <end position="529"/>
    </location>
</feature>
<feature type="domain" description="DUF5801" evidence="1">
    <location>
        <begin position="2331"/>
        <end position="2465"/>
    </location>
</feature>
<feature type="domain" description="DUF5801" evidence="1">
    <location>
        <begin position="1627"/>
        <end position="1761"/>
    </location>
</feature>
<evidence type="ECO:0000259" key="1">
    <source>
        <dbReference type="Pfam" id="PF19116"/>
    </source>
</evidence>
<dbReference type="InterPro" id="IPR001343">
    <property type="entry name" value="Hemolysn_Ca-bd"/>
</dbReference>
<reference evidence="2 3" key="1">
    <citation type="submission" date="2023-04" db="EMBL/GenBank/DDBJ databases">
        <title>Australian commercial rhizobial inoculants.</title>
        <authorList>
            <person name="Kohlmeier M.G."/>
            <person name="O'Hara G.W."/>
            <person name="Colombi E."/>
            <person name="Ramsay J.P."/>
            <person name="Terpolilli J."/>
        </authorList>
    </citation>
    <scope>NUCLEOTIDE SEQUENCE [LARGE SCALE GENOMIC DNA]</scope>
    <source>
        <strain evidence="2 3">CB627</strain>
    </source>
</reference>
<feature type="domain" description="DUF5801" evidence="1">
    <location>
        <begin position="2155"/>
        <end position="2289"/>
    </location>
</feature>
<proteinExistence type="predicted"/>
<evidence type="ECO:0000313" key="3">
    <source>
        <dbReference type="Proteomes" id="UP001221546"/>
    </source>
</evidence>
<organism evidence="2 3">
    <name type="scientific">Bradyrhizobium brasilense</name>
    <dbReference type="NCBI Taxonomy" id="1419277"/>
    <lineage>
        <taxon>Bacteria</taxon>
        <taxon>Pseudomonadati</taxon>
        <taxon>Pseudomonadota</taxon>
        <taxon>Alphaproteobacteria</taxon>
        <taxon>Hyphomicrobiales</taxon>
        <taxon>Nitrobacteraceae</taxon>
        <taxon>Bradyrhizobium</taxon>
    </lineage>
</organism>
<feature type="domain" description="DUF5801" evidence="1">
    <location>
        <begin position="1803"/>
        <end position="1937"/>
    </location>
</feature>
<feature type="domain" description="DUF5801" evidence="1">
    <location>
        <begin position="1979"/>
        <end position="2113"/>
    </location>
</feature>